<gene>
    <name evidence="2" type="ORF">FXF47_05835</name>
</gene>
<accession>A0A5D0MDK4</accession>
<proteinExistence type="predicted"/>
<dbReference type="EC" id="3.5.1.4" evidence="2"/>
<dbReference type="EMBL" id="VSIX01000056">
    <property type="protein sequence ID" value="TYB31076.1"/>
    <property type="molecule type" value="Genomic_DNA"/>
</dbReference>
<evidence type="ECO:0000259" key="1">
    <source>
        <dbReference type="Pfam" id="PF01425"/>
    </source>
</evidence>
<dbReference type="SUPFAM" id="SSF75304">
    <property type="entry name" value="Amidase signature (AS) enzymes"/>
    <property type="match status" value="1"/>
</dbReference>
<feature type="domain" description="Amidase" evidence="1">
    <location>
        <begin position="95"/>
        <end position="476"/>
    </location>
</feature>
<dbReference type="Gene3D" id="3.90.1300.10">
    <property type="entry name" value="Amidase signature (AS) domain"/>
    <property type="match status" value="1"/>
</dbReference>
<dbReference type="AlphaFoldDB" id="A0A5D0MDK4"/>
<dbReference type="PANTHER" id="PTHR42678:SF34">
    <property type="entry name" value="OS04G0183300 PROTEIN"/>
    <property type="match status" value="1"/>
</dbReference>
<name>A0A5D0MDK4_9BACT</name>
<evidence type="ECO:0000313" key="2">
    <source>
        <dbReference type="EMBL" id="TYB31076.1"/>
    </source>
</evidence>
<protein>
    <submittedName>
        <fullName evidence="2">Amidase</fullName>
        <ecNumber evidence="2">3.5.1.4</ecNumber>
    </submittedName>
</protein>
<comment type="caution">
    <text evidence="2">The sequence shown here is derived from an EMBL/GenBank/DDBJ whole genome shotgun (WGS) entry which is preliminary data.</text>
</comment>
<dbReference type="Proteomes" id="UP000324143">
    <property type="component" value="Unassembled WGS sequence"/>
</dbReference>
<dbReference type="InterPro" id="IPR036928">
    <property type="entry name" value="AS_sf"/>
</dbReference>
<organism evidence="2 3">
    <name type="scientific">Candidatus Mcinerneyibacterium aminivorans</name>
    <dbReference type="NCBI Taxonomy" id="2703815"/>
    <lineage>
        <taxon>Bacteria</taxon>
        <taxon>Candidatus Macinerneyibacteriota</taxon>
        <taxon>Candidatus Mcinerneyibacteria</taxon>
        <taxon>Candidatus Mcinerneyibacteriales</taxon>
        <taxon>Candidatus Mcinerneyibacteriaceae</taxon>
        <taxon>Candidatus Mcinerneyibacterium</taxon>
    </lineage>
</organism>
<keyword evidence="2" id="KW-0378">Hydrolase</keyword>
<reference evidence="2" key="1">
    <citation type="submission" date="2019-08" db="EMBL/GenBank/DDBJ databases">
        <title>Genomic characterization of a novel candidate phylum (ARYD3) from a high temperature, high salinity tertiary oil reservoir in north central Oklahoma, USA.</title>
        <authorList>
            <person name="Youssef N.H."/>
            <person name="Yadav A."/>
            <person name="Elshahed M.S."/>
        </authorList>
    </citation>
    <scope>NUCLEOTIDE SEQUENCE [LARGE SCALE GENOMIC DNA]</scope>
    <source>
        <strain evidence="2">ARYD3</strain>
    </source>
</reference>
<dbReference type="PANTHER" id="PTHR42678">
    <property type="entry name" value="AMIDASE"/>
    <property type="match status" value="1"/>
</dbReference>
<evidence type="ECO:0000313" key="3">
    <source>
        <dbReference type="Proteomes" id="UP000324143"/>
    </source>
</evidence>
<dbReference type="InterPro" id="IPR023631">
    <property type="entry name" value="Amidase_dom"/>
</dbReference>
<dbReference type="Pfam" id="PF01425">
    <property type="entry name" value="Amidase"/>
    <property type="match status" value="1"/>
</dbReference>
<dbReference type="GO" id="GO:0004040">
    <property type="term" value="F:amidase activity"/>
    <property type="evidence" value="ECO:0007669"/>
    <property type="project" value="UniProtKB-EC"/>
</dbReference>
<keyword evidence="3" id="KW-1185">Reference proteome</keyword>
<sequence length="537" mass="60884">MEIDMRKILLIFITFFLVFNGCSNNNELTYLEKQIKKQKNNVATECKIEPNFELFEDSLKNLKNKRFNEIDILLKNSSIREIQKYYTERKLSITETVLYFLKKFKRNRKLNTLISLNPELLKTARLQEQNLDKIKRKPLFGIPVLVKDNIAVENMKNTAGAMALSKLTPENDAHLIQNMKKAGAIIMGKANLSEWANFMTSSSSNGYSALGGQTQNPYGEFDVGGSSSGSAVAVSANLIPLAVGTETCGSLIYPASQNSVVTLKPTTGLISRDGIIPISYTQDTAGPMAKRAKDAAILFEQMVGYDSNDPKTKIAGNYEKKDPNNYLDKNFLKNKRIGLVTNEKIVNWYRKTDKKIIKRAVKDLENMGAEVVEIKLDESIFDIDMRSVYYYEFKKGVGDYLKEEGYSEFRTLAEIVEYNKKDKENRAYYGQDLLIKSVENKITEKENRRNVLKNIENSKKPLDSIMEENNLDFILTLSNYLSGVYAPAGYPAINVPAGYRPNGEPIGITFIAKSKEDRKLLNAGYSYEQHTRYREAP</sequence>